<dbReference type="SUPFAM" id="SSF48498">
    <property type="entry name" value="Tetracyclin repressor-like, C-terminal domain"/>
    <property type="match status" value="1"/>
</dbReference>
<feature type="DNA-binding region" description="H-T-H motif" evidence="2">
    <location>
        <begin position="43"/>
        <end position="62"/>
    </location>
</feature>
<reference evidence="4 5" key="1">
    <citation type="submission" date="2023-07" db="EMBL/GenBank/DDBJ databases">
        <title>Sequencing the genomes of 1000 actinobacteria strains.</title>
        <authorList>
            <person name="Klenk H.-P."/>
        </authorList>
    </citation>
    <scope>NUCLEOTIDE SEQUENCE [LARGE SCALE GENOMIC DNA]</scope>
    <source>
        <strain evidence="4 5">DSM 14555</strain>
    </source>
</reference>
<dbReference type="Proteomes" id="UP001185069">
    <property type="component" value="Unassembled WGS sequence"/>
</dbReference>
<dbReference type="EMBL" id="JAVDQF010000001">
    <property type="protein sequence ID" value="MDR6270305.1"/>
    <property type="molecule type" value="Genomic_DNA"/>
</dbReference>
<keyword evidence="1 2" id="KW-0238">DNA-binding</keyword>
<dbReference type="SUPFAM" id="SSF46689">
    <property type="entry name" value="Homeodomain-like"/>
    <property type="match status" value="1"/>
</dbReference>
<dbReference type="PANTHER" id="PTHR30055:SF226">
    <property type="entry name" value="HTH-TYPE TRANSCRIPTIONAL REGULATOR PKSA"/>
    <property type="match status" value="1"/>
</dbReference>
<dbReference type="InterPro" id="IPR009057">
    <property type="entry name" value="Homeodomain-like_sf"/>
</dbReference>
<dbReference type="Gene3D" id="1.10.357.10">
    <property type="entry name" value="Tetracycline Repressor, domain 2"/>
    <property type="match status" value="1"/>
</dbReference>
<dbReference type="Gene3D" id="1.10.10.60">
    <property type="entry name" value="Homeodomain-like"/>
    <property type="match status" value="1"/>
</dbReference>
<proteinExistence type="predicted"/>
<evidence type="ECO:0000313" key="5">
    <source>
        <dbReference type="Proteomes" id="UP001185069"/>
    </source>
</evidence>
<name>A0ABU1JD10_9MICC</name>
<protein>
    <submittedName>
        <fullName evidence="4">AcrR family transcriptional regulator</fullName>
    </submittedName>
</protein>
<keyword evidence="5" id="KW-1185">Reference proteome</keyword>
<accession>A0ABU1JD10</accession>
<gene>
    <name evidence="4" type="ORF">JOE69_002543</name>
</gene>
<organism evidence="4 5">
    <name type="scientific">Arthrobacter russicus</name>
    <dbReference type="NCBI Taxonomy" id="172040"/>
    <lineage>
        <taxon>Bacteria</taxon>
        <taxon>Bacillati</taxon>
        <taxon>Actinomycetota</taxon>
        <taxon>Actinomycetes</taxon>
        <taxon>Micrococcales</taxon>
        <taxon>Micrococcaceae</taxon>
        <taxon>Arthrobacter</taxon>
    </lineage>
</organism>
<dbReference type="RefSeq" id="WP_309799295.1">
    <property type="nucleotide sequence ID" value="NZ_BAAAHY010000007.1"/>
</dbReference>
<comment type="caution">
    <text evidence="4">The sequence shown here is derived from an EMBL/GenBank/DDBJ whole genome shotgun (WGS) entry which is preliminary data.</text>
</comment>
<feature type="domain" description="HTH tetR-type" evidence="3">
    <location>
        <begin position="20"/>
        <end position="80"/>
    </location>
</feature>
<evidence type="ECO:0000313" key="4">
    <source>
        <dbReference type="EMBL" id="MDR6270305.1"/>
    </source>
</evidence>
<dbReference type="PROSITE" id="PS01081">
    <property type="entry name" value="HTH_TETR_1"/>
    <property type="match status" value="1"/>
</dbReference>
<evidence type="ECO:0000259" key="3">
    <source>
        <dbReference type="PROSITE" id="PS50977"/>
    </source>
</evidence>
<evidence type="ECO:0000256" key="2">
    <source>
        <dbReference type="PROSITE-ProRule" id="PRU00335"/>
    </source>
</evidence>
<dbReference type="InterPro" id="IPR023772">
    <property type="entry name" value="DNA-bd_HTH_TetR-type_CS"/>
</dbReference>
<dbReference type="PRINTS" id="PR00455">
    <property type="entry name" value="HTHTETR"/>
</dbReference>
<dbReference type="PROSITE" id="PS50977">
    <property type="entry name" value="HTH_TETR_2"/>
    <property type="match status" value="1"/>
</dbReference>
<dbReference type="PANTHER" id="PTHR30055">
    <property type="entry name" value="HTH-TYPE TRANSCRIPTIONAL REGULATOR RUTR"/>
    <property type="match status" value="1"/>
</dbReference>
<sequence>MPPYAYDENGRRVMAPSKGELREKAILDEAEKQLIDIGPDAMTVNSIAIAAGITRGALYFYFRSKNDVLAALVQRVVEELSSAVATRQKAIPDSPLDALKSAIELTGDLWSRHGAVMRAAVDLSPSVPVVANLWDSARREIHQSARAMAVAGGVAADDGPDGAGALVHALVAMTERTFYDAAVQGASLDDAARTIQVVWGRALRMS</sequence>
<dbReference type="InterPro" id="IPR001647">
    <property type="entry name" value="HTH_TetR"/>
</dbReference>
<dbReference type="InterPro" id="IPR036271">
    <property type="entry name" value="Tet_transcr_reg_TetR-rel_C_sf"/>
</dbReference>
<dbReference type="Pfam" id="PF00440">
    <property type="entry name" value="TetR_N"/>
    <property type="match status" value="1"/>
</dbReference>
<dbReference type="InterPro" id="IPR050109">
    <property type="entry name" value="HTH-type_TetR-like_transc_reg"/>
</dbReference>
<evidence type="ECO:0000256" key="1">
    <source>
        <dbReference type="ARBA" id="ARBA00023125"/>
    </source>
</evidence>